<dbReference type="EMBL" id="FSQW01000002">
    <property type="protein sequence ID" value="SIO17573.1"/>
    <property type="molecule type" value="Genomic_DNA"/>
</dbReference>
<organism evidence="1 2">
    <name type="scientific">Parasphingorhabdus marina DSM 22363</name>
    <dbReference type="NCBI Taxonomy" id="1123272"/>
    <lineage>
        <taxon>Bacteria</taxon>
        <taxon>Pseudomonadati</taxon>
        <taxon>Pseudomonadota</taxon>
        <taxon>Alphaproteobacteria</taxon>
        <taxon>Sphingomonadales</taxon>
        <taxon>Sphingomonadaceae</taxon>
        <taxon>Parasphingorhabdus</taxon>
    </lineage>
</organism>
<dbReference type="OrthoDB" id="7410293at2"/>
<keyword evidence="2" id="KW-1185">Reference proteome</keyword>
<evidence type="ECO:0000313" key="1">
    <source>
        <dbReference type="EMBL" id="SIO17573.1"/>
    </source>
</evidence>
<protein>
    <submittedName>
        <fullName evidence="1">Uncharacterized protein</fullName>
    </submittedName>
</protein>
<dbReference type="Proteomes" id="UP000185192">
    <property type="component" value="Unassembled WGS sequence"/>
</dbReference>
<dbReference type="AlphaFoldDB" id="A0A1N6HCU4"/>
<sequence>MKVWSAQIAQLGAPLPELLSLSGAEARIILALRHAVMCQKLQRDPAPVLKERLGTGLAVTRFLLVLETIGEAWPDNFHLGRNCCRHTTADEITLLQMVRF</sequence>
<evidence type="ECO:0000313" key="2">
    <source>
        <dbReference type="Proteomes" id="UP000185192"/>
    </source>
</evidence>
<dbReference type="RefSeq" id="WP_074206130.1">
    <property type="nucleotide sequence ID" value="NZ_FSQW01000002.1"/>
</dbReference>
<name>A0A1N6HCU4_9SPHN</name>
<proteinExistence type="predicted"/>
<gene>
    <name evidence="1" type="ORF">SAMN02745824_3232</name>
</gene>
<accession>A0A1N6HCU4</accession>
<reference evidence="2" key="1">
    <citation type="submission" date="2016-11" db="EMBL/GenBank/DDBJ databases">
        <authorList>
            <person name="Varghese N."/>
            <person name="Submissions S."/>
        </authorList>
    </citation>
    <scope>NUCLEOTIDE SEQUENCE [LARGE SCALE GENOMIC DNA]</scope>
    <source>
        <strain evidence="2">DSM 22363</strain>
    </source>
</reference>